<reference evidence="7" key="1">
    <citation type="submission" date="2021-06" db="EMBL/GenBank/DDBJ databases">
        <title>Sequencing of actinobacteria type strains.</title>
        <authorList>
            <person name="Nguyen G.-S."/>
            <person name="Wentzel A."/>
        </authorList>
    </citation>
    <scope>NUCLEOTIDE SEQUENCE</scope>
    <source>
        <strain evidence="7">P38-E01</strain>
    </source>
</reference>
<dbReference type="GO" id="GO:0016706">
    <property type="term" value="F:2-oxoglutarate-dependent dioxygenase activity"/>
    <property type="evidence" value="ECO:0007669"/>
    <property type="project" value="TreeGrafter"/>
</dbReference>
<accession>A0A949JNQ4</accession>
<name>A0A949JNQ4_9ACTN</name>
<dbReference type="GO" id="GO:0046872">
    <property type="term" value="F:metal ion binding"/>
    <property type="evidence" value="ECO:0007669"/>
    <property type="project" value="UniProtKB-KW"/>
</dbReference>
<protein>
    <submittedName>
        <fullName evidence="7">TauD/TfdA family dioxygenase</fullName>
    </submittedName>
</protein>
<evidence type="ECO:0000313" key="8">
    <source>
        <dbReference type="Proteomes" id="UP000694501"/>
    </source>
</evidence>
<evidence type="ECO:0000256" key="4">
    <source>
        <dbReference type="ARBA" id="ARBA00023002"/>
    </source>
</evidence>
<dbReference type="GO" id="GO:0005737">
    <property type="term" value="C:cytoplasm"/>
    <property type="evidence" value="ECO:0007669"/>
    <property type="project" value="TreeGrafter"/>
</dbReference>
<dbReference type="AlphaFoldDB" id="A0A949JNQ4"/>
<gene>
    <name evidence="7" type="ORF">JGS22_007425</name>
</gene>
<evidence type="ECO:0000259" key="6">
    <source>
        <dbReference type="Pfam" id="PF02668"/>
    </source>
</evidence>
<dbReference type="InterPro" id="IPR051323">
    <property type="entry name" value="AtsK-like"/>
</dbReference>
<dbReference type="EMBL" id="JAELVF020000001">
    <property type="protein sequence ID" value="MBU7597460.1"/>
    <property type="molecule type" value="Genomic_DNA"/>
</dbReference>
<keyword evidence="5" id="KW-0408">Iron</keyword>
<keyword evidence="3 7" id="KW-0223">Dioxygenase</keyword>
<evidence type="ECO:0000256" key="5">
    <source>
        <dbReference type="ARBA" id="ARBA00023004"/>
    </source>
</evidence>
<feature type="domain" description="TauD/TfdA-like" evidence="6">
    <location>
        <begin position="27"/>
        <end position="274"/>
    </location>
</feature>
<comment type="similarity">
    <text evidence="1">Belongs to the TfdA dioxygenase family.</text>
</comment>
<keyword evidence="8" id="KW-1185">Reference proteome</keyword>
<dbReference type="Proteomes" id="UP000694501">
    <property type="component" value="Unassembled WGS sequence"/>
</dbReference>
<keyword evidence="4" id="KW-0560">Oxidoreductase</keyword>
<organism evidence="7 8">
    <name type="scientific">Streptomyces tardus</name>
    <dbReference type="NCBI Taxonomy" id="2780544"/>
    <lineage>
        <taxon>Bacteria</taxon>
        <taxon>Bacillati</taxon>
        <taxon>Actinomycetota</taxon>
        <taxon>Actinomycetes</taxon>
        <taxon>Kitasatosporales</taxon>
        <taxon>Streptomycetaceae</taxon>
        <taxon>Streptomyces</taxon>
    </lineage>
</organism>
<evidence type="ECO:0000313" key="7">
    <source>
        <dbReference type="EMBL" id="MBU7597460.1"/>
    </source>
</evidence>
<dbReference type="PANTHER" id="PTHR30468:SF1">
    <property type="entry name" value="ALPHA-KETOGLUTARATE-DEPENDENT SULFONATE DIOXYGENASE"/>
    <property type="match status" value="1"/>
</dbReference>
<dbReference type="InterPro" id="IPR003819">
    <property type="entry name" value="TauD/TfdA-like"/>
</dbReference>
<proteinExistence type="inferred from homology"/>
<dbReference type="RefSeq" id="WP_211039506.1">
    <property type="nucleotide sequence ID" value="NZ_JAELVF020000001.1"/>
</dbReference>
<dbReference type="InterPro" id="IPR042098">
    <property type="entry name" value="TauD-like_sf"/>
</dbReference>
<evidence type="ECO:0000256" key="2">
    <source>
        <dbReference type="ARBA" id="ARBA00022723"/>
    </source>
</evidence>
<comment type="caution">
    <text evidence="7">The sequence shown here is derived from an EMBL/GenBank/DDBJ whole genome shotgun (WGS) entry which is preliminary data.</text>
</comment>
<dbReference type="Pfam" id="PF02668">
    <property type="entry name" value="TauD"/>
    <property type="match status" value="1"/>
</dbReference>
<keyword evidence="2" id="KW-0479">Metal-binding</keyword>
<evidence type="ECO:0000256" key="1">
    <source>
        <dbReference type="ARBA" id="ARBA00005896"/>
    </source>
</evidence>
<sequence length="282" mass="32454">MARSRLGTHLGVVVDGYRMDPAVPGFRDFVLELLLQHKVVFFKNQHFSPATFAEMVGQLGKKEVHPFRSDADVIPGISPFQPYPEHPEITGIHHDEKITGNLNAWHSDLNWREVPPFASVLRAVRTPPQGGDTVWANMAKAYDSLSDSVKSELDELRVVHDWVQIYRSAFKDKEEELRRMQERFPAQSHPLVLAHPLTGEKLLFSNKVSGVRIEGVGEEESRRVLDLVHRLAWRPEFQCRFPWEEGDVAIWDNIATQHYAVSDYWPHVRKMERIILEGIPIK</sequence>
<dbReference type="SUPFAM" id="SSF51197">
    <property type="entry name" value="Clavaminate synthase-like"/>
    <property type="match status" value="1"/>
</dbReference>
<evidence type="ECO:0000256" key="3">
    <source>
        <dbReference type="ARBA" id="ARBA00022964"/>
    </source>
</evidence>
<dbReference type="Gene3D" id="3.60.130.10">
    <property type="entry name" value="Clavaminate synthase-like"/>
    <property type="match status" value="1"/>
</dbReference>
<dbReference type="PANTHER" id="PTHR30468">
    <property type="entry name" value="ALPHA-KETOGLUTARATE-DEPENDENT SULFONATE DIOXYGENASE"/>
    <property type="match status" value="1"/>
</dbReference>